<keyword evidence="3" id="KW-1133">Transmembrane helix</keyword>
<accession>A0A2S7YGG2</accession>
<evidence type="ECO:0000259" key="4">
    <source>
        <dbReference type="PROSITE" id="PS50026"/>
    </source>
</evidence>
<keyword evidence="1" id="KW-1015">Disulfide bond</keyword>
<feature type="region of interest" description="Disordered" evidence="2">
    <location>
        <begin position="1"/>
        <end position="133"/>
    </location>
</feature>
<protein>
    <recommendedName>
        <fullName evidence="4">EGF-like domain-containing protein</fullName>
    </recommendedName>
</protein>
<keyword evidence="1" id="KW-0245">EGF-like domain</keyword>
<gene>
    <name evidence="5" type="ORF">BB8028_0005g07790</name>
</gene>
<dbReference type="PROSITE" id="PS01186">
    <property type="entry name" value="EGF_2"/>
    <property type="match status" value="1"/>
</dbReference>
<dbReference type="PROSITE" id="PS50026">
    <property type="entry name" value="EGF_3"/>
    <property type="match status" value="1"/>
</dbReference>
<dbReference type="InterPro" id="IPR000742">
    <property type="entry name" value="EGF"/>
</dbReference>
<feature type="region of interest" description="Disordered" evidence="2">
    <location>
        <begin position="413"/>
        <end position="496"/>
    </location>
</feature>
<proteinExistence type="predicted"/>
<dbReference type="CDD" id="cd00054">
    <property type="entry name" value="EGF_CA"/>
    <property type="match status" value="1"/>
</dbReference>
<dbReference type="PANTHER" id="PTHR17178:SF0">
    <property type="entry name" value="SERGLYCIN"/>
    <property type="match status" value="1"/>
</dbReference>
<comment type="caution">
    <text evidence="5">The sequence shown here is derived from an EMBL/GenBank/DDBJ whole genome shotgun (WGS) entry which is preliminary data.</text>
</comment>
<feature type="compositionally biased region" description="Low complexity" evidence="2">
    <location>
        <begin position="86"/>
        <end position="106"/>
    </location>
</feature>
<evidence type="ECO:0000256" key="2">
    <source>
        <dbReference type="SAM" id="MobiDB-lite"/>
    </source>
</evidence>
<dbReference type="Proteomes" id="UP000237441">
    <property type="component" value="Unassembled WGS sequence"/>
</dbReference>
<keyword evidence="3" id="KW-0472">Membrane</keyword>
<dbReference type="PANTHER" id="PTHR17178">
    <property type="entry name" value="SECRETORY GRANULE PROTEOGLYCAN CORE PROTEIN"/>
    <property type="match status" value="1"/>
</dbReference>
<dbReference type="AlphaFoldDB" id="A0A2S7YGG2"/>
<comment type="caution">
    <text evidence="1">Lacks conserved residue(s) required for the propagation of feature annotation.</text>
</comment>
<feature type="compositionally biased region" description="Polar residues" evidence="2">
    <location>
        <begin position="465"/>
        <end position="478"/>
    </location>
</feature>
<evidence type="ECO:0000256" key="3">
    <source>
        <dbReference type="SAM" id="Phobius"/>
    </source>
</evidence>
<name>A0A2S7YGG2_BEABA</name>
<evidence type="ECO:0000313" key="6">
    <source>
        <dbReference type="Proteomes" id="UP000237441"/>
    </source>
</evidence>
<feature type="domain" description="EGF-like" evidence="4">
    <location>
        <begin position="549"/>
        <end position="586"/>
    </location>
</feature>
<feature type="disulfide bond" evidence="1">
    <location>
        <begin position="576"/>
        <end position="585"/>
    </location>
</feature>
<feature type="compositionally biased region" description="Basic and acidic residues" evidence="2">
    <location>
        <begin position="1"/>
        <end position="10"/>
    </location>
</feature>
<sequence>MGDRYHDGRMDPPAVEPGSVARARMQAEQRQQRQTQDPIPMYPDAAGTAESPPFPASRNLRQKGIAQHDGGPGKMISRPTPMPQFSAPETPSPTGSTASPASYRPPANRPPKAPQRPPRPSRIPSMVDQARLQEPTPLFIAPVRTAKSPQESIYSQLSPSSQYSFVQPSPSAGYLTELPSINPMSPAIQQKKGVILGPPPSSRRGASSFYSNASFVSPIIEETHYSRSHGSYASSAAMPENWGSVAGNNRTTNVETFYDESVTDASPESIYGDFGDERRLVQPVELDSAAIPVAVSNQQQVATTNRTQALAVNDKSTSWNALGTARRISGQPLGEAGDQPGREDIIQAYAAASSGTTADFRFASNPSGNNTRSSAMKRGLRIDMDAVREAESRGSLTSLPDLIRRATKLAAMIDKGKRPTSRMDNLSDLLGEKQSSSDGRGDTRGGRPASGLSDMLAAFPPPVSTPQFNNGPNRSSWLGQGGWPLRSGPKSGTEKAKKSVKSKRRCCGLPLWAVIVATILLLCVIVAAIVVPLELFVFNKSGSANDNTGIDKCRKDLTCLNGGTNVISSGTCSCICSGGFTGPNCATAASVGCTTTDIVSIDRTSTIKNVTLGQSIPRLIAEANSTFSVPLSGTSILAKINANGLSCIAQNSLVTFNGRSTQATSKTQAIPKTRRASRQAQANWAAQISNDFGTDTTLSNPRLGSPETATGTLHARTNEQEPFNVTDTVIDFCRVSVLFVLQEQDVNTAQDAQSDVQAFLTKITASDAVNGPKTTQKQASNITIGNGSSINLVDFHIDLGNGPLGGIGAKAG</sequence>
<feature type="transmembrane region" description="Helical" evidence="3">
    <location>
        <begin position="509"/>
        <end position="531"/>
    </location>
</feature>
<feature type="compositionally biased region" description="Pro residues" evidence="2">
    <location>
        <begin position="107"/>
        <end position="121"/>
    </location>
</feature>
<dbReference type="PROSITE" id="PS00022">
    <property type="entry name" value="EGF_1"/>
    <property type="match status" value="1"/>
</dbReference>
<organism evidence="5 6">
    <name type="scientific">Beauveria bassiana</name>
    <name type="common">White muscardine disease fungus</name>
    <name type="synonym">Tritirachium shiotae</name>
    <dbReference type="NCBI Taxonomy" id="176275"/>
    <lineage>
        <taxon>Eukaryota</taxon>
        <taxon>Fungi</taxon>
        <taxon>Dikarya</taxon>
        <taxon>Ascomycota</taxon>
        <taxon>Pezizomycotina</taxon>
        <taxon>Sordariomycetes</taxon>
        <taxon>Hypocreomycetidae</taxon>
        <taxon>Hypocreales</taxon>
        <taxon>Cordycipitaceae</taxon>
        <taxon>Beauveria</taxon>
    </lineage>
</organism>
<reference evidence="5 6" key="1">
    <citation type="submission" date="2016-07" db="EMBL/GenBank/DDBJ databases">
        <title>Comparative genomics of the entomopathogenic fungus Beauveria bassiana.</title>
        <authorList>
            <person name="Valero Jimenez C.A."/>
            <person name="Zwaan B.J."/>
            <person name="Van Kan J.A."/>
            <person name="Takken W."/>
            <person name="Debets A.J."/>
            <person name="Schoustra S.E."/>
            <person name="Koenraadt C.J."/>
        </authorList>
    </citation>
    <scope>NUCLEOTIDE SEQUENCE [LARGE SCALE GENOMIC DNA]</scope>
    <source>
        <strain evidence="5 6">ARSEF 8028</strain>
    </source>
</reference>
<dbReference type="OrthoDB" id="283575at2759"/>
<dbReference type="EMBL" id="JRHA01000005">
    <property type="protein sequence ID" value="PQK15265.1"/>
    <property type="molecule type" value="Genomic_DNA"/>
</dbReference>
<keyword evidence="3" id="KW-0812">Transmembrane</keyword>
<evidence type="ECO:0000256" key="1">
    <source>
        <dbReference type="PROSITE-ProRule" id="PRU00076"/>
    </source>
</evidence>
<evidence type="ECO:0000313" key="5">
    <source>
        <dbReference type="EMBL" id="PQK15265.1"/>
    </source>
</evidence>